<dbReference type="InterPro" id="IPR022190">
    <property type="entry name" value="DUF3716"/>
</dbReference>
<protein>
    <submittedName>
        <fullName evidence="2">Uncharacterized protein</fullName>
    </submittedName>
</protein>
<evidence type="ECO:0000313" key="3">
    <source>
        <dbReference type="Proteomes" id="UP000184063"/>
    </source>
</evidence>
<reference evidence="3" key="1">
    <citation type="journal article" date="2017" name="Genome Biol.">
        <title>Comparative genomics reveals high biological diversity and specific adaptations in the industrially and medically important fungal genus Aspergillus.</title>
        <authorList>
            <person name="de Vries R.P."/>
            <person name="Riley R."/>
            <person name="Wiebenga A."/>
            <person name="Aguilar-Osorio G."/>
            <person name="Amillis S."/>
            <person name="Uchima C.A."/>
            <person name="Anderluh G."/>
            <person name="Asadollahi M."/>
            <person name="Askin M."/>
            <person name="Barry K."/>
            <person name="Battaglia E."/>
            <person name="Bayram O."/>
            <person name="Benocci T."/>
            <person name="Braus-Stromeyer S.A."/>
            <person name="Caldana C."/>
            <person name="Canovas D."/>
            <person name="Cerqueira G.C."/>
            <person name="Chen F."/>
            <person name="Chen W."/>
            <person name="Choi C."/>
            <person name="Clum A."/>
            <person name="Dos Santos R.A."/>
            <person name="Damasio A.R."/>
            <person name="Diallinas G."/>
            <person name="Emri T."/>
            <person name="Fekete E."/>
            <person name="Flipphi M."/>
            <person name="Freyberg S."/>
            <person name="Gallo A."/>
            <person name="Gournas C."/>
            <person name="Habgood R."/>
            <person name="Hainaut M."/>
            <person name="Harispe M.L."/>
            <person name="Henrissat B."/>
            <person name="Hilden K.S."/>
            <person name="Hope R."/>
            <person name="Hossain A."/>
            <person name="Karabika E."/>
            <person name="Karaffa L."/>
            <person name="Karanyi Z."/>
            <person name="Krasevec N."/>
            <person name="Kuo A."/>
            <person name="Kusch H."/>
            <person name="LaButti K."/>
            <person name="Lagendijk E.L."/>
            <person name="Lapidus A."/>
            <person name="Levasseur A."/>
            <person name="Lindquist E."/>
            <person name="Lipzen A."/>
            <person name="Logrieco A.F."/>
            <person name="MacCabe A."/>
            <person name="Maekelae M.R."/>
            <person name="Malavazi I."/>
            <person name="Melin P."/>
            <person name="Meyer V."/>
            <person name="Mielnichuk N."/>
            <person name="Miskei M."/>
            <person name="Molnar A.P."/>
            <person name="Mule G."/>
            <person name="Ngan C.Y."/>
            <person name="Orejas M."/>
            <person name="Orosz E."/>
            <person name="Ouedraogo J.P."/>
            <person name="Overkamp K.M."/>
            <person name="Park H.-S."/>
            <person name="Perrone G."/>
            <person name="Piumi F."/>
            <person name="Punt P.J."/>
            <person name="Ram A.F."/>
            <person name="Ramon A."/>
            <person name="Rauscher S."/>
            <person name="Record E."/>
            <person name="Riano-Pachon D.M."/>
            <person name="Robert V."/>
            <person name="Roehrig J."/>
            <person name="Ruller R."/>
            <person name="Salamov A."/>
            <person name="Salih N.S."/>
            <person name="Samson R.A."/>
            <person name="Sandor E."/>
            <person name="Sanguinetti M."/>
            <person name="Schuetze T."/>
            <person name="Sepcic K."/>
            <person name="Shelest E."/>
            <person name="Sherlock G."/>
            <person name="Sophianopoulou V."/>
            <person name="Squina F.M."/>
            <person name="Sun H."/>
            <person name="Susca A."/>
            <person name="Todd R.B."/>
            <person name="Tsang A."/>
            <person name="Unkles S.E."/>
            <person name="van de Wiele N."/>
            <person name="van Rossen-Uffink D."/>
            <person name="Oliveira J.V."/>
            <person name="Vesth T.C."/>
            <person name="Visser J."/>
            <person name="Yu J.-H."/>
            <person name="Zhou M."/>
            <person name="Andersen M.R."/>
            <person name="Archer D.B."/>
            <person name="Baker S.E."/>
            <person name="Benoit I."/>
            <person name="Brakhage A.A."/>
            <person name="Braus G.H."/>
            <person name="Fischer R."/>
            <person name="Frisvad J.C."/>
            <person name="Goldman G.H."/>
            <person name="Houbraken J."/>
            <person name="Oakley B."/>
            <person name="Pocsi I."/>
            <person name="Scazzocchio C."/>
            <person name="Seiboth B."/>
            <person name="vanKuyk P.A."/>
            <person name="Wortman J."/>
            <person name="Dyer P.S."/>
            <person name="Grigoriev I.V."/>
        </authorList>
    </citation>
    <scope>NUCLEOTIDE SEQUENCE [LARGE SCALE GENOMIC DNA]</scope>
    <source>
        <strain evidence="3">CBS 106.47</strain>
    </source>
</reference>
<dbReference type="EMBL" id="KV878276">
    <property type="protein sequence ID" value="OJZ79706.1"/>
    <property type="molecule type" value="Genomic_DNA"/>
</dbReference>
<evidence type="ECO:0000313" key="2">
    <source>
        <dbReference type="EMBL" id="OJZ79706.1"/>
    </source>
</evidence>
<evidence type="ECO:0000256" key="1">
    <source>
        <dbReference type="SAM" id="MobiDB-lite"/>
    </source>
</evidence>
<proteinExistence type="predicted"/>
<dbReference type="Proteomes" id="UP000184063">
    <property type="component" value="Unassembled WGS sequence"/>
</dbReference>
<dbReference type="Pfam" id="PF12511">
    <property type="entry name" value="DUF3716"/>
    <property type="match status" value="1"/>
</dbReference>
<organism evidence="2 3">
    <name type="scientific">Aspergillus luchuensis (strain CBS 106.47)</name>
    <dbReference type="NCBI Taxonomy" id="1137211"/>
    <lineage>
        <taxon>Eukaryota</taxon>
        <taxon>Fungi</taxon>
        <taxon>Dikarya</taxon>
        <taxon>Ascomycota</taxon>
        <taxon>Pezizomycotina</taxon>
        <taxon>Eurotiomycetes</taxon>
        <taxon>Eurotiomycetidae</taxon>
        <taxon>Eurotiales</taxon>
        <taxon>Aspergillaceae</taxon>
        <taxon>Aspergillus</taxon>
        <taxon>Aspergillus subgen. Circumdati</taxon>
    </lineage>
</organism>
<sequence length="140" mass="15164">MPGQDVEFRRGRITAHQLESRRPSYINACLIQSRGSRPPAPCSRCHARPGTTTFPSCRHLPGAWGGACANCKWSDQASRCSVRDEAWTGLTDGTDAAAQGRGLTGGSVRDPILIEDVEGHDPSQPIRIEEDGDQNDPIIL</sequence>
<feature type="region of interest" description="Disordered" evidence="1">
    <location>
        <begin position="118"/>
        <end position="140"/>
    </location>
</feature>
<dbReference type="VEuPathDB" id="FungiDB:ASPFODRAFT_148707"/>
<gene>
    <name evidence="2" type="ORF">ASPFODRAFT_148707</name>
</gene>
<dbReference type="AlphaFoldDB" id="A0A1M3SYZ4"/>
<name>A0A1M3SYZ4_ASPLC</name>
<accession>A0A1M3SYZ4</accession>
<dbReference type="OrthoDB" id="4498418at2759"/>